<dbReference type="GO" id="GO:0005524">
    <property type="term" value="F:ATP binding"/>
    <property type="evidence" value="ECO:0007669"/>
    <property type="project" value="UniProtKB-KW"/>
</dbReference>
<evidence type="ECO:0000256" key="5">
    <source>
        <dbReference type="ARBA" id="ARBA00022967"/>
    </source>
</evidence>
<evidence type="ECO:0000313" key="10">
    <source>
        <dbReference type="Proteomes" id="UP000708298"/>
    </source>
</evidence>
<keyword evidence="4 7" id="KW-0067">ATP-binding</keyword>
<dbReference type="SMART" id="SM00382">
    <property type="entry name" value="AAA"/>
    <property type="match status" value="1"/>
</dbReference>
<dbReference type="Pfam" id="PF00005">
    <property type="entry name" value="ABC_tran"/>
    <property type="match status" value="1"/>
</dbReference>
<keyword evidence="1 7" id="KW-0813">Transport</keyword>
<accession>A0A963YP35</accession>
<feature type="domain" description="ABC transporter" evidence="8">
    <location>
        <begin position="13"/>
        <end position="243"/>
    </location>
</feature>
<dbReference type="EC" id="7.6.2.11" evidence="7"/>
<dbReference type="FunFam" id="3.40.50.300:FF:000133">
    <property type="entry name" value="Spermidine/putrescine import ATP-binding protein PotA"/>
    <property type="match status" value="1"/>
</dbReference>
<evidence type="ECO:0000256" key="1">
    <source>
        <dbReference type="ARBA" id="ARBA00022448"/>
    </source>
</evidence>
<dbReference type="InterPro" id="IPR008995">
    <property type="entry name" value="Mo/tungstate-bd_C_term_dom"/>
</dbReference>
<evidence type="ECO:0000256" key="7">
    <source>
        <dbReference type="RuleBase" id="RU364083"/>
    </source>
</evidence>
<keyword evidence="2 7" id="KW-1003">Cell membrane</keyword>
<dbReference type="NCBIfam" id="TIGR01187">
    <property type="entry name" value="potA"/>
    <property type="match status" value="1"/>
</dbReference>
<dbReference type="GO" id="GO:0015417">
    <property type="term" value="F:ABC-type polyamine transporter activity"/>
    <property type="evidence" value="ECO:0007669"/>
    <property type="project" value="UniProtKB-EC"/>
</dbReference>
<comment type="subunit">
    <text evidence="7">The complex is composed of two ATP-binding proteins (PotA), two transmembrane proteins (PotB and PotC) and a solute-binding protein (PotD).</text>
</comment>
<comment type="catalytic activity">
    <reaction evidence="7">
        <text>ATP + H2O + polyamine-[polyamine-binding protein]Side 1 = ADP + phosphate + polyamineSide 2 + [polyamine-binding protein]Side 1.</text>
        <dbReference type="EC" id="7.6.2.11"/>
    </reaction>
</comment>
<dbReference type="AlphaFoldDB" id="A0A963YP35"/>
<evidence type="ECO:0000256" key="2">
    <source>
        <dbReference type="ARBA" id="ARBA00022475"/>
    </source>
</evidence>
<dbReference type="PANTHER" id="PTHR42781:SF4">
    <property type="entry name" value="SPERMIDINE_PUTRESCINE IMPORT ATP-BINDING PROTEIN POTA"/>
    <property type="match status" value="1"/>
</dbReference>
<protein>
    <recommendedName>
        <fullName evidence="7">Spermidine/putrescine import ATP-binding protein PotA</fullName>
        <ecNumber evidence="7">7.6.2.11</ecNumber>
    </recommendedName>
</protein>
<keyword evidence="3 7" id="KW-0547">Nucleotide-binding</keyword>
<dbReference type="Gene3D" id="2.40.50.100">
    <property type="match status" value="1"/>
</dbReference>
<dbReference type="Proteomes" id="UP000708298">
    <property type="component" value="Unassembled WGS sequence"/>
</dbReference>
<comment type="caution">
    <text evidence="9">The sequence shown here is derived from an EMBL/GenBank/DDBJ whole genome shotgun (WGS) entry which is preliminary data.</text>
</comment>
<gene>
    <name evidence="7" type="primary">potA</name>
    <name evidence="9" type="ORF">ASILVAE211_01000</name>
</gene>
<name>A0A963YP35_9PROT</name>
<dbReference type="PROSITE" id="PS50893">
    <property type="entry name" value="ABC_TRANSPORTER_2"/>
    <property type="match status" value="1"/>
</dbReference>
<dbReference type="EMBL" id="JAESVB010000001">
    <property type="protein sequence ID" value="MCB8873740.1"/>
    <property type="molecule type" value="Genomic_DNA"/>
</dbReference>
<evidence type="ECO:0000256" key="3">
    <source>
        <dbReference type="ARBA" id="ARBA00022741"/>
    </source>
</evidence>
<dbReference type="GO" id="GO:0016887">
    <property type="term" value="F:ATP hydrolysis activity"/>
    <property type="evidence" value="ECO:0007669"/>
    <property type="project" value="InterPro"/>
</dbReference>
<proteinExistence type="inferred from homology"/>
<dbReference type="PANTHER" id="PTHR42781">
    <property type="entry name" value="SPERMIDINE/PUTRESCINE IMPORT ATP-BINDING PROTEIN POTA"/>
    <property type="match status" value="1"/>
</dbReference>
<dbReference type="InterPro" id="IPR005893">
    <property type="entry name" value="PotA-like"/>
</dbReference>
<keyword evidence="6 7" id="KW-0472">Membrane</keyword>
<dbReference type="InterPro" id="IPR050093">
    <property type="entry name" value="ABC_SmlMolc_Importer"/>
</dbReference>
<keyword evidence="5 7" id="KW-1278">Translocase</keyword>
<keyword evidence="10" id="KW-1185">Reference proteome</keyword>
<dbReference type="PROSITE" id="PS00211">
    <property type="entry name" value="ABC_TRANSPORTER_1"/>
    <property type="match status" value="1"/>
</dbReference>
<organism evidence="9 10">
    <name type="scientific">Acidisoma silvae</name>
    <dbReference type="NCBI Taxonomy" id="2802396"/>
    <lineage>
        <taxon>Bacteria</taxon>
        <taxon>Pseudomonadati</taxon>
        <taxon>Pseudomonadota</taxon>
        <taxon>Alphaproteobacteria</taxon>
        <taxon>Acetobacterales</taxon>
        <taxon>Acidocellaceae</taxon>
        <taxon>Acidisoma</taxon>
    </lineage>
</organism>
<dbReference type="SUPFAM" id="SSF52540">
    <property type="entry name" value="P-loop containing nucleoside triphosphate hydrolases"/>
    <property type="match status" value="1"/>
</dbReference>
<dbReference type="InterPro" id="IPR017871">
    <property type="entry name" value="ABC_transporter-like_CS"/>
</dbReference>
<comment type="similarity">
    <text evidence="7">Belongs to the ABC transporter superfamily. Spermidine/putrescine importer (TC 3.A.1.11.1) family.</text>
</comment>
<dbReference type="InterPro" id="IPR003439">
    <property type="entry name" value="ABC_transporter-like_ATP-bd"/>
</dbReference>
<evidence type="ECO:0000313" key="9">
    <source>
        <dbReference type="EMBL" id="MCB8873740.1"/>
    </source>
</evidence>
<evidence type="ECO:0000256" key="4">
    <source>
        <dbReference type="ARBA" id="ARBA00022840"/>
    </source>
</evidence>
<sequence>MLVPSASDAAPIIELRGVEKFYGASRAVQTMDLSVRQGEFLALLGPSGCGKTTTLRMIAGFEAPTKGDILLHGRDIKADPPYRRPVNTVFQDYALFPHMTVAENVGFGLSVARRPRAEIKTRVTELLTMVGLGDKAGRSPAQLSGGQRQRVALARALARAPEVLLLDEPLSALDAHLRQQMQIELKQIQARLGLTFIIVTHDQSEALTLADRIVVMNHGVIAQIGTPAELYDSPASPFVARFLGAANLIPCRLAERRDHAVTLAIGGTSLSLDIAGGSVPATQNLLLCVRPERLLLLPEAKPGHSLPARVESRIFLGLVERLQLRLPDDTIVNLDLPHRGAMPPALGETIHLGFEPGTTRLFVAETNDDSGAD</sequence>
<reference evidence="9" key="1">
    <citation type="journal article" date="2021" name="Microorganisms">
        <title>Acidisoma silvae sp. nov. and Acidisomacellulosilytica sp. nov., Two Acidophilic Bacteria Isolated from Decaying Wood, Hydrolyzing Cellulose and Producing Poly-3-hydroxybutyrate.</title>
        <authorList>
            <person name="Mieszkin S."/>
            <person name="Pouder E."/>
            <person name="Uroz S."/>
            <person name="Simon-Colin C."/>
            <person name="Alain K."/>
        </authorList>
    </citation>
    <scope>NUCLEOTIDE SEQUENCE</scope>
    <source>
        <strain evidence="9">HW T2.11</strain>
    </source>
</reference>
<dbReference type="Pfam" id="PF08402">
    <property type="entry name" value="TOBE_2"/>
    <property type="match status" value="1"/>
</dbReference>
<evidence type="ECO:0000256" key="6">
    <source>
        <dbReference type="ARBA" id="ARBA00023136"/>
    </source>
</evidence>
<dbReference type="SUPFAM" id="SSF50331">
    <property type="entry name" value="MOP-like"/>
    <property type="match status" value="1"/>
</dbReference>
<dbReference type="RefSeq" id="WP_227319423.1">
    <property type="nucleotide sequence ID" value="NZ_JAESVB010000001.1"/>
</dbReference>
<dbReference type="GO" id="GO:0015847">
    <property type="term" value="P:putrescine transport"/>
    <property type="evidence" value="ECO:0007669"/>
    <property type="project" value="UniProtKB-ARBA"/>
</dbReference>
<dbReference type="InterPro" id="IPR027417">
    <property type="entry name" value="P-loop_NTPase"/>
</dbReference>
<dbReference type="InterPro" id="IPR003593">
    <property type="entry name" value="AAA+_ATPase"/>
</dbReference>
<evidence type="ECO:0000259" key="8">
    <source>
        <dbReference type="PROSITE" id="PS50893"/>
    </source>
</evidence>
<dbReference type="Gene3D" id="3.40.50.300">
    <property type="entry name" value="P-loop containing nucleotide triphosphate hydrolases"/>
    <property type="match status" value="1"/>
</dbReference>
<dbReference type="GO" id="GO:0043190">
    <property type="term" value="C:ATP-binding cassette (ABC) transporter complex"/>
    <property type="evidence" value="ECO:0007669"/>
    <property type="project" value="InterPro"/>
</dbReference>
<reference evidence="9" key="2">
    <citation type="submission" date="2021-01" db="EMBL/GenBank/DDBJ databases">
        <authorList>
            <person name="Mieszkin S."/>
            <person name="Pouder E."/>
            <person name="Alain K."/>
        </authorList>
    </citation>
    <scope>NUCLEOTIDE SEQUENCE</scope>
    <source>
        <strain evidence="9">HW T2.11</strain>
    </source>
</reference>
<dbReference type="InterPro" id="IPR013611">
    <property type="entry name" value="Transp-assoc_OB_typ2"/>
</dbReference>
<comment type="function">
    <text evidence="7">Part of the ABC transporter complex PotABCD involved in spermidine/putrescine import. Responsible for energy coupling to the transport system.</text>
</comment>